<reference evidence="1 2" key="2">
    <citation type="submission" date="2019-09" db="EMBL/GenBank/DDBJ databases">
        <authorList>
            <person name="Jin C."/>
        </authorList>
    </citation>
    <scope>NUCLEOTIDE SEQUENCE [LARGE SCALE GENOMIC DNA]</scope>
    <source>
        <strain evidence="1 2">BN140002</strain>
    </source>
</reference>
<keyword evidence="2" id="KW-1185">Reference proteome</keyword>
<protein>
    <submittedName>
        <fullName evidence="1">DUF1127 domain-containing protein</fullName>
    </submittedName>
</protein>
<dbReference type="Proteomes" id="UP000323142">
    <property type="component" value="Unassembled WGS sequence"/>
</dbReference>
<dbReference type="AlphaFoldDB" id="A0A5B2VAQ4"/>
<gene>
    <name evidence="1" type="ORF">F0L46_17710</name>
</gene>
<name>A0A5B2VAQ4_9HYPH</name>
<reference evidence="1 2" key="1">
    <citation type="submission" date="2019-09" db="EMBL/GenBank/DDBJ databases">
        <title>Salinarimonas rosea gen. nov., sp. nov., a new member of the a-2 subgroup of the Proteobacteria.</title>
        <authorList>
            <person name="Liu J."/>
        </authorList>
    </citation>
    <scope>NUCLEOTIDE SEQUENCE [LARGE SCALE GENOMIC DNA]</scope>
    <source>
        <strain evidence="1 2">BN140002</strain>
    </source>
</reference>
<proteinExistence type="predicted"/>
<accession>A0A5B2VAQ4</accession>
<sequence length="76" mass="8063">MTLIPGLTGVIRTLRNRRAVQSTVDLDDRILTDIGLRSEDLTPAPLAPEGGFRVSGCMTLALRSGLACSSSHARQG</sequence>
<dbReference type="EMBL" id="VUOA01000032">
    <property type="protein sequence ID" value="KAA2235876.1"/>
    <property type="molecule type" value="Genomic_DNA"/>
</dbReference>
<organism evidence="1 2">
    <name type="scientific">Salinarimonas soli</name>
    <dbReference type="NCBI Taxonomy" id="1638099"/>
    <lineage>
        <taxon>Bacteria</taxon>
        <taxon>Pseudomonadati</taxon>
        <taxon>Pseudomonadota</taxon>
        <taxon>Alphaproteobacteria</taxon>
        <taxon>Hyphomicrobiales</taxon>
        <taxon>Salinarimonadaceae</taxon>
        <taxon>Salinarimonas</taxon>
    </lineage>
</organism>
<evidence type="ECO:0000313" key="1">
    <source>
        <dbReference type="EMBL" id="KAA2235876.1"/>
    </source>
</evidence>
<comment type="caution">
    <text evidence="1">The sequence shown here is derived from an EMBL/GenBank/DDBJ whole genome shotgun (WGS) entry which is preliminary data.</text>
</comment>
<dbReference type="OrthoDB" id="7861975at2"/>
<evidence type="ECO:0000313" key="2">
    <source>
        <dbReference type="Proteomes" id="UP000323142"/>
    </source>
</evidence>